<dbReference type="AlphaFoldDB" id="A0A2I8F5D5"/>
<dbReference type="CDD" id="cd06558">
    <property type="entry name" value="crotonase-like"/>
    <property type="match status" value="1"/>
</dbReference>
<dbReference type="InterPro" id="IPR014748">
    <property type="entry name" value="Enoyl-CoA_hydra_C"/>
</dbReference>
<dbReference type="InterPro" id="IPR001753">
    <property type="entry name" value="Enoyl-CoA_hydra/iso"/>
</dbReference>
<dbReference type="SUPFAM" id="SSF52096">
    <property type="entry name" value="ClpP/crotonase"/>
    <property type="match status" value="1"/>
</dbReference>
<evidence type="ECO:0000313" key="6">
    <source>
        <dbReference type="Proteomes" id="UP000243502"/>
    </source>
</evidence>
<dbReference type="Gene3D" id="1.10.12.10">
    <property type="entry name" value="Lyase 2-enoyl-coa Hydratase, Chain A, domain 2"/>
    <property type="match status" value="1"/>
</dbReference>
<proteinExistence type="inferred from homology"/>
<dbReference type="Proteomes" id="UP000243502">
    <property type="component" value="Chromosome 4"/>
</dbReference>
<dbReference type="Gene3D" id="3.90.226.10">
    <property type="entry name" value="2-enoyl-CoA Hydratase, Chain A, domain 1"/>
    <property type="match status" value="1"/>
</dbReference>
<organism evidence="5 6">
    <name type="scientific">Paraburkholderia terrae</name>
    <dbReference type="NCBI Taxonomy" id="311230"/>
    <lineage>
        <taxon>Bacteria</taxon>
        <taxon>Pseudomonadati</taxon>
        <taxon>Pseudomonadota</taxon>
        <taxon>Betaproteobacteria</taxon>
        <taxon>Burkholderiales</taxon>
        <taxon>Burkholderiaceae</taxon>
        <taxon>Paraburkholderia</taxon>
    </lineage>
</organism>
<evidence type="ECO:0000256" key="1">
    <source>
        <dbReference type="ARBA" id="ARBA00004275"/>
    </source>
</evidence>
<evidence type="ECO:0000313" key="5">
    <source>
        <dbReference type="EMBL" id="AUT66882.1"/>
    </source>
</evidence>
<sequence>MTAPATVLFERDGSIAKLTLNRPDVGNAIDLSLAKALMKASIDCDEDDSIGCVVLTGAGRFFCTGGDVGEFVSAGDEVSSLLKELTAYLHMAITRLARMRKPLITAINGPAAGAGLSLAVLGDVALSVRSAHFTPAYSGIGLSPDGGATWLLPRLVGLRRAQEIILTNKRLEAEDAADLGLVTRAVDDDALVEETAAVSAQLGKSTAAAIGTTRNLLLSSLESSLETQMEDEARAIAELSRTSQTRDLIQAFVSKRGASLRHRGDTV</sequence>
<comment type="similarity">
    <text evidence="2">Belongs to the enoyl-CoA hydratase/isomerase family.</text>
</comment>
<dbReference type="EMBL" id="CP026114">
    <property type="protein sequence ID" value="AUT66882.1"/>
    <property type="molecule type" value="Genomic_DNA"/>
</dbReference>
<dbReference type="Pfam" id="PF00378">
    <property type="entry name" value="ECH_1"/>
    <property type="match status" value="1"/>
</dbReference>
<dbReference type="OrthoDB" id="9777711at2"/>
<dbReference type="PANTHER" id="PTHR43684:SF1">
    <property type="entry name" value="ENOYL-COA DELTA ISOMERASE 2"/>
    <property type="match status" value="1"/>
</dbReference>
<name>A0A2I8F5D5_9BURK</name>
<dbReference type="GO" id="GO:0004165">
    <property type="term" value="F:delta(3)-delta(2)-enoyl-CoA isomerase activity"/>
    <property type="evidence" value="ECO:0007669"/>
    <property type="project" value="UniProtKB-ARBA"/>
</dbReference>
<comment type="subcellular location">
    <subcellularLocation>
        <location evidence="1">Peroxisome</location>
    </subcellularLocation>
</comment>
<reference evidence="5 6" key="1">
    <citation type="submission" date="2018-01" db="EMBL/GenBank/DDBJ databases">
        <title>Species boundaries and ecological features among Paraburkholderia terrae DSMZ17804T, P. hospita DSMZ17164T and P. caribensis DSMZ13236T.</title>
        <authorList>
            <person name="Pratama A.A."/>
        </authorList>
    </citation>
    <scope>NUCLEOTIDE SEQUENCE [LARGE SCALE GENOMIC DNA]</scope>
    <source>
        <strain evidence="5 6">DSM 17804</strain>
    </source>
</reference>
<accession>A0A2I8F5D5</accession>
<dbReference type="KEGG" id="pter:C2L65_44755"/>
<gene>
    <name evidence="5" type="ORF">C2L65_44755</name>
</gene>
<dbReference type="InterPro" id="IPR051053">
    <property type="entry name" value="ECH/Chromodomain_protein"/>
</dbReference>
<dbReference type="RefSeq" id="WP_042314316.1">
    <property type="nucleotide sequence ID" value="NZ_CP026114.1"/>
</dbReference>
<dbReference type="PANTHER" id="PTHR43684">
    <property type="match status" value="1"/>
</dbReference>
<protein>
    <submittedName>
        <fullName evidence="5">Enoyl-CoA hydratase/isomerase family protein</fullName>
    </submittedName>
</protein>
<keyword evidence="4 5" id="KW-0413">Isomerase</keyword>
<evidence type="ECO:0000256" key="2">
    <source>
        <dbReference type="ARBA" id="ARBA00005254"/>
    </source>
</evidence>
<keyword evidence="3" id="KW-0576">Peroxisome</keyword>
<dbReference type="InterPro" id="IPR029045">
    <property type="entry name" value="ClpP/crotonase-like_dom_sf"/>
</dbReference>
<evidence type="ECO:0000256" key="3">
    <source>
        <dbReference type="ARBA" id="ARBA00023140"/>
    </source>
</evidence>
<evidence type="ECO:0000256" key="4">
    <source>
        <dbReference type="ARBA" id="ARBA00023235"/>
    </source>
</evidence>